<name>A0A5D3GGV0_9PSED</name>
<dbReference type="EMBL" id="VSRO01000001">
    <property type="protein sequence ID" value="TYK59594.1"/>
    <property type="molecule type" value="Genomic_DNA"/>
</dbReference>
<dbReference type="RefSeq" id="WP_078820775.1">
    <property type="nucleotide sequence ID" value="NZ_LR027557.1"/>
</dbReference>
<proteinExistence type="predicted"/>
<reference evidence="3 4" key="2">
    <citation type="submission" date="2019-08" db="EMBL/GenBank/DDBJ databases">
        <authorList>
            <person name="Brilhante M."/>
            <person name="Perreten V."/>
        </authorList>
    </citation>
    <scope>NUCLEOTIDE SEQUENCE [LARGE SCALE GENOMIC DNA]</scope>
    <source>
        <strain evidence="3 4">MCP106</strain>
    </source>
</reference>
<dbReference type="InterPro" id="IPR036291">
    <property type="entry name" value="NAD(P)-bd_dom_sf"/>
</dbReference>
<dbReference type="PANTHER" id="PTHR48079:SF6">
    <property type="entry name" value="NAD(P)-BINDING DOMAIN-CONTAINING PROTEIN-RELATED"/>
    <property type="match status" value="1"/>
</dbReference>
<accession>A0A5D3GGV0</accession>
<dbReference type="SUPFAM" id="SSF51735">
    <property type="entry name" value="NAD(P)-binding Rossmann-fold domains"/>
    <property type="match status" value="1"/>
</dbReference>
<protein>
    <submittedName>
        <fullName evidence="3">NAD-dependent epimerase/dehydratase family protein</fullName>
    </submittedName>
</protein>
<dbReference type="Gene3D" id="3.40.50.720">
    <property type="entry name" value="NAD(P)-binding Rossmann-like Domain"/>
    <property type="match status" value="1"/>
</dbReference>
<evidence type="ECO:0000313" key="2">
    <source>
        <dbReference type="EMBL" id="TYK54255.1"/>
    </source>
</evidence>
<dbReference type="Pfam" id="PF01370">
    <property type="entry name" value="Epimerase"/>
    <property type="match status" value="1"/>
</dbReference>
<reference evidence="3 4" key="1">
    <citation type="submission" date="2019-08" db="EMBL/GenBank/DDBJ databases">
        <title>Subclass B2 metallo-beta lactamase from Pseudomonas synxantha.</title>
        <authorList>
            <person name="Poirel L."/>
            <person name="Palmieri M."/>
            <person name="Masseron A."/>
            <person name="Perreten V."/>
            <person name="Nordman P."/>
        </authorList>
    </citation>
    <scope>NUCLEOTIDE SEQUENCE [LARGE SCALE GENOMIC DNA]</scope>
    <source>
        <strain evidence="3 4">MCP106</strain>
    </source>
</reference>
<dbReference type="InterPro" id="IPR001509">
    <property type="entry name" value="Epimerase_deHydtase"/>
</dbReference>
<sequence>MPRHICITGASGFLGSHIVEKLLHHGCTVDALLRRPTAHLQGLAARHAQLRLHVVDLAQPGACNALFSECDTVIHCAASVTNNARPGSRLWQQTLEMNVNGTQNVIDGIRQAASVRTFVYTSSMAAILSPDMPAGHAFSEADWNHASLEASDPYWYSKTAAERLVTDAFQPWPCEPRVVCINPSVIIGPVLDPRHAATSIAILHDLHTGKTPACPDLNFHFVDVRDLAELHVRAALDDVIEGRFIVPGHEASMLELATMIKQRFPDSKAPQRRAPDWLMYLSAMLNPRLSRRYLRQNLGVRRVFDDQRARRAFQLSYRPLEHSVADTLQSLSPTAP</sequence>
<dbReference type="PANTHER" id="PTHR48079">
    <property type="entry name" value="PROTEIN YEEZ"/>
    <property type="match status" value="1"/>
</dbReference>
<dbReference type="AlphaFoldDB" id="A0A5D3GGV0"/>
<dbReference type="Proteomes" id="UP000324029">
    <property type="component" value="Unassembled WGS sequence"/>
</dbReference>
<dbReference type="GO" id="GO:0004029">
    <property type="term" value="F:aldehyde dehydrogenase (NAD+) activity"/>
    <property type="evidence" value="ECO:0007669"/>
    <property type="project" value="TreeGrafter"/>
</dbReference>
<dbReference type="EMBL" id="VSRO01000022">
    <property type="protein sequence ID" value="TYK54255.1"/>
    <property type="molecule type" value="Genomic_DNA"/>
</dbReference>
<evidence type="ECO:0000313" key="4">
    <source>
        <dbReference type="Proteomes" id="UP000324029"/>
    </source>
</evidence>
<dbReference type="GO" id="GO:0005737">
    <property type="term" value="C:cytoplasm"/>
    <property type="evidence" value="ECO:0007669"/>
    <property type="project" value="TreeGrafter"/>
</dbReference>
<evidence type="ECO:0000259" key="1">
    <source>
        <dbReference type="Pfam" id="PF01370"/>
    </source>
</evidence>
<gene>
    <name evidence="3" type="ORF">FXO26_00320</name>
    <name evidence="2" type="ORF">FXO26_28470</name>
</gene>
<dbReference type="InterPro" id="IPR051783">
    <property type="entry name" value="NAD(P)-dependent_oxidoreduct"/>
</dbReference>
<evidence type="ECO:0000313" key="3">
    <source>
        <dbReference type="EMBL" id="TYK59594.1"/>
    </source>
</evidence>
<organism evidence="3 4">
    <name type="scientific">Pseudomonas synxantha</name>
    <dbReference type="NCBI Taxonomy" id="47883"/>
    <lineage>
        <taxon>Bacteria</taxon>
        <taxon>Pseudomonadati</taxon>
        <taxon>Pseudomonadota</taxon>
        <taxon>Gammaproteobacteria</taxon>
        <taxon>Pseudomonadales</taxon>
        <taxon>Pseudomonadaceae</taxon>
        <taxon>Pseudomonas</taxon>
    </lineage>
</organism>
<comment type="caution">
    <text evidence="3">The sequence shown here is derived from an EMBL/GenBank/DDBJ whole genome shotgun (WGS) entry which is preliminary data.</text>
</comment>
<feature type="domain" description="NAD-dependent epimerase/dehydratase" evidence="1">
    <location>
        <begin position="5"/>
        <end position="236"/>
    </location>
</feature>